<feature type="region of interest" description="Disordered" evidence="1">
    <location>
        <begin position="2274"/>
        <end position="2307"/>
    </location>
</feature>
<dbReference type="SUPFAM" id="SSF48371">
    <property type="entry name" value="ARM repeat"/>
    <property type="match status" value="1"/>
</dbReference>
<accession>G0TVJ5</accession>
<dbReference type="InterPro" id="IPR011989">
    <property type="entry name" value="ARM-like"/>
</dbReference>
<protein>
    <recommendedName>
        <fullName evidence="3">Non-specific serine/threonine protein kinase</fullName>
    </recommendedName>
</protein>
<dbReference type="Gene3D" id="1.25.10.10">
    <property type="entry name" value="Leucine-rich Repeat Variant"/>
    <property type="match status" value="2"/>
</dbReference>
<evidence type="ECO:0000256" key="1">
    <source>
        <dbReference type="SAM" id="MobiDB-lite"/>
    </source>
</evidence>
<feature type="region of interest" description="Disordered" evidence="1">
    <location>
        <begin position="2181"/>
        <end position="2210"/>
    </location>
</feature>
<name>G0TVJ5_TRYVY</name>
<sequence>MAARLEAIARDYFSPHEDCQKGQGRAGSIGVGIPNTTSKREEEKSTASVAQFDPSRGIDGNSSANCVGEVSIDEQGPMQLTSLDETHFLPPLLQYFSRLSMDVLVSQTAHHSSDPSSLARAHAGEATQWSASWFEALRCAPGSSDPVLNVHRCEAGGRRRARSTLRDRLSQNGWHMPAAWESRCGSREAIDVFANFSQPPLSDAGASYESLDKRHQQGLAALAALVKACNDSLLRDGNTTATLMSKKRFPFGVVNVDTASPAPVAVTPSPTPTLSDYRDSIICSLNKLLRDMMARGERVLMLHIISCVVTWRFSSRNERVTILHNYIRSCLPTIHTSTATLAMEAWGKLHAIEASSSVYLKITSDMLHLAYGFLRIGCSIGECISGLIIIRHIVLWPGSLYRALLSSERGALFFVTALSLFNETFPPRVRELAAATLRDLFFLALRQKSYQPVRTILQWAITPLLSTERQLDTSSCLSNVSPRTANANDTPVSVAAQAKVLTTTATTATTAKATPSTSRKDTKSRFSLVKGIQPVGRAKDKVVSFGKRALGSVIRRLFPGVSRHDNPTEATSASVATSMPLLVPEVNWALMSSFEAPSLSLPTFCSPRPNICHISPSVMELRTRPLHQLLASLKRTPNFEVAFHAGTLAIGAFVSALLFCFPDWEPADANGHGETLTTMQTPSIPTHIITTSCGDLASKRCFFECNCETGVSPVDKLAQHAGTLGESSVTSTFREASHPARASRASPTVTDMESVSQCTEVGDLASEAASGDGMLAGGKYEDLASKSCLGNSTIQQGLCTPKMTASPSRLFKRTLLLNVIADDNGGGAVDLNALLPARKLLDLCLSPETHSNVLLSQHADRLLPILALYSPHSLKASDVSDTLRLLAKRARDMLEEATTGSRARDDLEKEEPHYHGRVRNKAYTVSPGFSAAGAPTTLHTTREKDIDIDPSVLSLINLGLFISSVASTHTESFEAAFMEYIHPILLRSLLREKPGYCFAAFAVLTLITHNIPEEMRGRLQLIVERLTEVAVAAPFNVQMIGVMVKICNVYEGLRAHCYSALLQRIEEVLSSNGTERYCGIQNPARRENAVEASANTAGDGRCWLSMGAEDSDVIKKKIMCFRVLQAFCMEWEGTAYFFLWVCAPYLHHSDTLLRRECVQACVRLPLSDCIPPSASLLKAISREGFPLATDDYLLGFTACNVRYVLHEALEADSERYQPFYSCSTRDDSKASHGGKQTRFPRSCPDHQPIGFAGFTSYLFLGNNINGNQGTNENYSDAYIANKTDSFVLKSTTLPLHSQMSFICDSHCGRLHNKVLSEILHRLVAVALCDPEESIRHAALRNFTKETDQFLYTHVEVVNCFLAALNDEFPPNRVEAVRILRRLAHYVPSSIYPRLRKALLTILQDIKSFLSISCSTGGLAMQQQQLLLPRQAGCDSNRVPCGEGSSNNFISMCGCSGSHSFTRFGAEQMAFLFELLQSVPHSIPLYMDTILQLLQQMLVPYNAAERGTIVTALHMLSYLMDECTREEWPKFEILLKPLSQQLLSRDCDADRLHAAISTLQKLIQYVVVVNPFGHRSDLKFIVGSLYSLLNRKPSIGTELSLSVLKLLGTISTIHTDLQSDDIQNAPLLSLGSGSSAHIEAFCRLPLQPLHSNAGRLPRLSHCAAVRRGRNGDMLSLQFTVHLWPDIIMRVLLRTFSEALEGVLAFNDEELQACLQTAVTILRDDVLPFNLQLYMPSLLSVLAGLIERTDEDAPLRVCTMENIADLVQVAGRNIVPMYSLLVAFLDQHLASSHYSLPSCCKLLTTLCEVAPDLVQGHCEWFLSLLLGKLSHLVEKGVSAPTSMPTWKLDKNYQMHPPFIGCTSSALLSEPSTRYQTTTTTIIRDVLNTILKILPIADQSTVQYVCRRLSQLLRIAGGAVEVLGLDKDSAEPKRSPYIIVKEEVSREIVLALVDLLYDYDLTMISTVILESVLELLKFYAEAHKMALQSISNKMHLEELKSGCRDSPLQALCSSSENLAHPPSRAVAEKHLERARGNQQNFVSNSTLARLEVSCTDANMKDCLYTFPFRETGTSWESQVEIDLIGCMLLVACRCRPPGVSYDLMIRMYLKERFEDSQEVVEFFRIAMGSNVRLRLVSRGTKRCQNGQQERVPDSGHAVPARASSIHKCANSFEGVTSIAGNNASSLPALSGETKDEGSGEHNIHGKPGTQTRSAPIPVRLVQPLPNSFLSLGSPMCGQTPLNTDTASFIGPASAAQYNVASTHECMQVVMQQNSASSFVRRGTDRSGASTTLPTDADDEQQSECSSNQETPQKQYVCSRVKEGMVDTKKPLPVSPLLAQTATEEDTFITLEDRESSDMGEGSYNTHVQRSFQQHEAISKNEWCPWFEQFCTMLVENSTHVCVSSCTPLVRRHFSIFSSDLFPIAFLSHLVKCDDAGVRRWMKSLCNFVCMHDHVPYAIAAEFARLTHHIRLYSSSIFSPSLAKVVIEEYITLNLVTKLAELSLNTPLLLLCLEQRLLEKFSWDAMARYLGALEDMNLLLDPHICSKKPLVRGAVQELLGRRSKGMATKTKHATKSTLPNAAANKWTEAGTENQLGTFACDATLPWENSCYSVVSPLLFLSSLSWKCATDSTIRSCDGFSVAPDNGNDNKRKGKKTKNLQFPTPAILELGWYETALRGYLRTIYSALRGCNAMRADTADVADLVGVGKQLPCRLSPSVIVGAMRCYMRVYDFESILNLWKATKHIPFACEDEVHGEATEEQRLERSLLRTVWSSSKVSMKAYIADYVVAAAKALSRWDIADEISYEDFCSKNEGDGTVRPQAYKEFPFYKQMEIFRAAALVAAKEYTKAKGVLASLRTALRDSYSVYYTESTRLKFELGIMFQEISDLEEGIDAIELKRAMSGGGNETLSSSFPTACVGTGCVSSGPSLCPSICCSPLIRYESRFDPSPVAGVGAGRDAQEPQHGRHHERAAYTEATVRRLQNIAGRLLPAHTTVLQRFEIIAVRNALVPPMWQLHNILVLSEHIALEGKPSCALQTIDYFSLSSGDNTEEECDYRDTLLLESFRIKLRHLAREADLVRLYRDIINALAPKGIPNMETQLNLMHPLGASALSFDNLIAKEPHSERNLELLVLFLGCRRKFLRVHAKHGEASTYTSSMLDTYTSLDSGPSRNNCDAHISHPASPRFPLRFASLGNDRDNRDANANHVDECTNLADVLLWEYRMIELAITPNNTVASVWREFGLLLFDICTAIFAEWSSTRERATLENFCTQSKSAIKALQKSVQFWNNTSTTSITGVGPFSSTSTRRLRHARSALTSVHLLLKSLHLAMKLEEVVSNSANAGRFGLKETSDAQRGGEKVGHDTGNVECDDTSIEGDVSTMGEWDSDAGFAWLDFSPAMYVHWGYILPFLVNAAARHRKLYDAVRDMCSHSRVMLYQCVYQLVSTFEHRYCTLLAQELQIQEAPFCREEGYCVEKQTDLTPCNSPFPCRDPSVFRLTGCLVSPLPLKSPYGMFLSSATQCLYSILQYRRDLVGIVQFGLEDMRSFAWHPSSPRQVCSPAPSRHTCARYHLQQSYHYRGPVQQRLRRRSREGSVDADLGFNSPSMLRHVGASARDILSNPGTLTLPLQVATPICPRTETPVHVRTLTSPIVDVSVTRIPESPGQAPSVRACSPLKLYGCGTGLERGGAVTYEETISLQQNTEPNDEERKRSQMMMESGVSLHLASVFMTNGPSQDALAGRTPFQPLQQFLPRLFDCTSILVKLEDDLLPLRDEPVVDPFLDTPMEKSVDSTNFFSAYDGRDMVGTERTASISSNRSGTSSSSANGSQTAQTATEGDDAQKNPEEAAAAVGGSSERWPLNASGGNTVHTVEERVVQLIAAATNHVNLLGTADDPHQWRSWAPHW</sequence>
<evidence type="ECO:0008006" key="3">
    <source>
        <dbReference type="Google" id="ProtNLM"/>
    </source>
</evidence>
<dbReference type="InterPro" id="IPR016024">
    <property type="entry name" value="ARM-type_fold"/>
</dbReference>
<proteinExistence type="predicted"/>
<organism evidence="2">
    <name type="scientific">Trypanosoma vivax (strain Y486)</name>
    <dbReference type="NCBI Taxonomy" id="1055687"/>
    <lineage>
        <taxon>Eukaryota</taxon>
        <taxon>Discoba</taxon>
        <taxon>Euglenozoa</taxon>
        <taxon>Kinetoplastea</taxon>
        <taxon>Metakinetoplastina</taxon>
        <taxon>Trypanosomatida</taxon>
        <taxon>Trypanosomatidae</taxon>
        <taxon>Trypanosoma</taxon>
        <taxon>Duttonella</taxon>
    </lineage>
</organism>
<gene>
    <name evidence="2" type="ORF">TVY486_0501710</name>
</gene>
<feature type="compositionally biased region" description="Low complexity" evidence="1">
    <location>
        <begin position="3801"/>
        <end position="3826"/>
    </location>
</feature>
<evidence type="ECO:0000313" key="2">
    <source>
        <dbReference type="EMBL" id="CCC47961.1"/>
    </source>
</evidence>
<reference evidence="2" key="1">
    <citation type="journal article" date="2012" name="Proc. Natl. Acad. Sci. U.S.A.">
        <title>Antigenic diversity is generated by distinct evolutionary mechanisms in African trypanosome species.</title>
        <authorList>
            <person name="Jackson A.P."/>
            <person name="Berry A."/>
            <person name="Aslett M."/>
            <person name="Allison H.C."/>
            <person name="Burton P."/>
            <person name="Vavrova-Anderson J."/>
            <person name="Brown R."/>
            <person name="Browne H."/>
            <person name="Corton N."/>
            <person name="Hauser H."/>
            <person name="Gamble J."/>
            <person name="Gilderthorp R."/>
            <person name="Marcello L."/>
            <person name="McQuillan J."/>
            <person name="Otto T.D."/>
            <person name="Quail M.A."/>
            <person name="Sanders M.J."/>
            <person name="van Tonder A."/>
            <person name="Ginger M.L."/>
            <person name="Field M.C."/>
            <person name="Barry J.D."/>
            <person name="Hertz-Fowler C."/>
            <person name="Berriman M."/>
        </authorList>
    </citation>
    <scope>NUCLEOTIDE SEQUENCE</scope>
    <source>
        <strain evidence="2">Y486</strain>
    </source>
</reference>
<feature type="region of interest" description="Disordered" evidence="1">
    <location>
        <begin position="16"/>
        <end position="61"/>
    </location>
</feature>
<feature type="region of interest" description="Disordered" evidence="1">
    <location>
        <begin position="3801"/>
        <end position="3854"/>
    </location>
</feature>
<feature type="region of interest" description="Disordered" evidence="1">
    <location>
        <begin position="729"/>
        <end position="752"/>
    </location>
</feature>
<dbReference type="EMBL" id="HE573021">
    <property type="protein sequence ID" value="CCC47961.1"/>
    <property type="molecule type" value="Genomic_DNA"/>
</dbReference>
<feature type="compositionally biased region" description="Basic and acidic residues" evidence="1">
    <location>
        <begin position="2189"/>
        <end position="2200"/>
    </location>
</feature>
<dbReference type="VEuPathDB" id="TriTrypDB:TvY486_0501710"/>